<keyword evidence="1" id="KW-1133">Transmembrane helix</keyword>
<dbReference type="AlphaFoldDB" id="A0A5C1ATG0"/>
<dbReference type="KEGG" id="lrs:PX52LOC_07596"/>
<keyword evidence="3" id="KW-1185">Reference proteome</keyword>
<evidence type="ECO:0000313" key="3">
    <source>
        <dbReference type="Proteomes" id="UP000324974"/>
    </source>
</evidence>
<dbReference type="PROSITE" id="PS51257">
    <property type="entry name" value="PROKAR_LIPOPROTEIN"/>
    <property type="match status" value="1"/>
</dbReference>
<gene>
    <name evidence="2" type="ORF">PX52LOC_07596</name>
</gene>
<keyword evidence="1" id="KW-0812">Transmembrane</keyword>
<feature type="transmembrane region" description="Helical" evidence="1">
    <location>
        <begin position="37"/>
        <end position="60"/>
    </location>
</feature>
<protein>
    <submittedName>
        <fullName evidence="2">Uncharacterized protein</fullName>
    </submittedName>
</protein>
<accession>A0A5C1ATG0</accession>
<reference evidence="3" key="1">
    <citation type="submission" date="2019-08" db="EMBL/GenBank/DDBJ databases">
        <title>Limnoglobus roseus gen. nov., sp. nov., a novel freshwater planctomycete with a giant genome from the family Gemmataceae.</title>
        <authorList>
            <person name="Kulichevskaya I.S."/>
            <person name="Naumoff D.G."/>
            <person name="Miroshnikov K."/>
            <person name="Ivanova A."/>
            <person name="Philippov D.A."/>
            <person name="Hakobyan A."/>
            <person name="Rijpstra I.C."/>
            <person name="Sinninghe Damste J.S."/>
            <person name="Liesack W."/>
            <person name="Dedysh S.N."/>
        </authorList>
    </citation>
    <scope>NUCLEOTIDE SEQUENCE [LARGE SCALE GENOMIC DNA]</scope>
    <source>
        <strain evidence="3">PX52</strain>
    </source>
</reference>
<dbReference type="EMBL" id="CP042425">
    <property type="protein sequence ID" value="QEL20494.1"/>
    <property type="molecule type" value="Genomic_DNA"/>
</dbReference>
<keyword evidence="1" id="KW-0472">Membrane</keyword>
<evidence type="ECO:0000256" key="1">
    <source>
        <dbReference type="SAM" id="Phobius"/>
    </source>
</evidence>
<organism evidence="2 3">
    <name type="scientific">Limnoglobus roseus</name>
    <dbReference type="NCBI Taxonomy" id="2598579"/>
    <lineage>
        <taxon>Bacteria</taxon>
        <taxon>Pseudomonadati</taxon>
        <taxon>Planctomycetota</taxon>
        <taxon>Planctomycetia</taxon>
        <taxon>Gemmatales</taxon>
        <taxon>Gemmataceae</taxon>
        <taxon>Limnoglobus</taxon>
    </lineage>
</organism>
<proteinExistence type="predicted"/>
<sequence length="83" mass="8323">MRYTSFAVVVLGALIACYAGSQFLTAGPLGQSEGPPAWRLGLGLAFGAALVFAGAMMWLFGGKGYTSGGRGVRPGPDSAPKGG</sequence>
<name>A0A5C1ATG0_9BACT</name>
<dbReference type="Proteomes" id="UP000324974">
    <property type="component" value="Chromosome"/>
</dbReference>
<evidence type="ECO:0000313" key="2">
    <source>
        <dbReference type="EMBL" id="QEL20494.1"/>
    </source>
</evidence>